<feature type="transmembrane region" description="Helical" evidence="1">
    <location>
        <begin position="70"/>
        <end position="93"/>
    </location>
</feature>
<accession>Q47IY0</accession>
<keyword evidence="1" id="KW-0812">Transmembrane</keyword>
<dbReference type="eggNOG" id="ENOG503359N">
    <property type="taxonomic scope" value="Bacteria"/>
</dbReference>
<feature type="transmembrane region" description="Helical" evidence="1">
    <location>
        <begin position="37"/>
        <end position="58"/>
    </location>
</feature>
<reference evidence="2" key="1">
    <citation type="submission" date="2005-08" db="EMBL/GenBank/DDBJ databases">
        <title>Complete sequence of Dechloromonas aromatica RCB.</title>
        <authorList>
            <person name="Salinero K.K."/>
            <person name="Copeland A."/>
            <person name="Lucas S."/>
            <person name="Lapidus A."/>
            <person name="Barry K."/>
            <person name="Detter J.C."/>
            <person name="Glavina T."/>
            <person name="Hammon N."/>
            <person name="Israni S."/>
            <person name="Pitluck S."/>
            <person name="Di Bartolo G."/>
            <person name="Trong S."/>
            <person name="Schmutz J."/>
            <person name="Larimer F."/>
            <person name="Land M."/>
            <person name="Ivanova N."/>
            <person name="Richardson P."/>
        </authorList>
    </citation>
    <scope>NUCLEOTIDE SEQUENCE</scope>
    <source>
        <strain evidence="2">RCB</strain>
    </source>
</reference>
<organism evidence="2">
    <name type="scientific">Dechloromonas aromatica (strain RCB)</name>
    <dbReference type="NCBI Taxonomy" id="159087"/>
    <lineage>
        <taxon>Bacteria</taxon>
        <taxon>Pseudomonadati</taxon>
        <taxon>Pseudomonadota</taxon>
        <taxon>Betaproteobacteria</taxon>
        <taxon>Rhodocyclales</taxon>
        <taxon>Azonexaceae</taxon>
        <taxon>Dechloromonas</taxon>
    </lineage>
</organism>
<dbReference type="HOGENOM" id="CLU_175439_2_0_4"/>
<evidence type="ECO:0000256" key="1">
    <source>
        <dbReference type="SAM" id="Phobius"/>
    </source>
</evidence>
<proteinExistence type="predicted"/>
<keyword evidence="1" id="KW-0472">Membrane</keyword>
<dbReference type="KEGG" id="dar:Daro_0444"/>
<dbReference type="STRING" id="159087.Daro_0444"/>
<keyword evidence="1" id="KW-1133">Transmembrane helix</keyword>
<dbReference type="OrthoDB" id="9181767at2"/>
<dbReference type="AlphaFoldDB" id="Q47IY0"/>
<protein>
    <submittedName>
        <fullName evidence="2">Uncharacterized protein</fullName>
    </submittedName>
</protein>
<evidence type="ECO:0000313" key="2">
    <source>
        <dbReference type="EMBL" id="AAZ45201.1"/>
    </source>
</evidence>
<sequence>MDTKTNHFRQLTAAWLALVTLTLLSLGLSEWFRDIRLLPLLVAAIMWIKGAVVARCFIESHVAHPFIKRVLKVFIGIAPIALLATAFFGSTLARWATL</sequence>
<name>Q47IY0_DECAR</name>
<gene>
    <name evidence="2" type="ordered locus">Daro_0444</name>
</gene>
<dbReference type="EMBL" id="CP000089">
    <property type="protein sequence ID" value="AAZ45201.1"/>
    <property type="molecule type" value="Genomic_DNA"/>
</dbReference>